<sequence>MLFMVIVIQKVGFLNLNYQIQFKRNVMCKNFCFLVIKMCLLKQILQFRVSCNQNREEIQILMRELSLLSSQETMVMNFTRIMEKKETNIQMLFKILQLNGLPYSLLEIMKNNIILNSLMRSFNYLTSNKLKIIIFPLIKGKFILLELIYIILANGLTTKISQKCQNGLKTIQQQLIKIEIRLLGLLHLGTSQFIVYKMMIVLCHLLFIDKLTIYFTIILLTCIQDRMFTIMKFQSQCIEGAFKVMRVTQMILNTHKV</sequence>
<feature type="transmembrane region" description="Helical" evidence="1">
    <location>
        <begin position="130"/>
        <end position="152"/>
    </location>
</feature>
<keyword evidence="3" id="KW-1185">Reference proteome</keyword>
<dbReference type="EMBL" id="GG662548">
    <property type="protein sequence ID" value="EWS72760.1"/>
    <property type="molecule type" value="Genomic_DNA"/>
</dbReference>
<proteinExistence type="predicted"/>
<organism evidence="2 3">
    <name type="scientific">Tetrahymena thermophila (strain SB210)</name>
    <dbReference type="NCBI Taxonomy" id="312017"/>
    <lineage>
        <taxon>Eukaryota</taxon>
        <taxon>Sar</taxon>
        <taxon>Alveolata</taxon>
        <taxon>Ciliophora</taxon>
        <taxon>Intramacronucleata</taxon>
        <taxon>Oligohymenophorea</taxon>
        <taxon>Hymenostomatida</taxon>
        <taxon>Tetrahymenina</taxon>
        <taxon>Tetrahymenidae</taxon>
        <taxon>Tetrahymena</taxon>
    </lineage>
</organism>
<dbReference type="AlphaFoldDB" id="W7X0R9"/>
<dbReference type="RefSeq" id="XP_012654697.1">
    <property type="nucleotide sequence ID" value="XM_012799243.1"/>
</dbReference>
<accession>W7X0R9</accession>
<dbReference type="KEGG" id="tet:TTHERM_000499639"/>
<dbReference type="InParanoid" id="W7X0R9"/>
<evidence type="ECO:0000313" key="2">
    <source>
        <dbReference type="EMBL" id="EWS72760.1"/>
    </source>
</evidence>
<evidence type="ECO:0000256" key="1">
    <source>
        <dbReference type="SAM" id="Phobius"/>
    </source>
</evidence>
<gene>
    <name evidence="2" type="ORF">TTHERM_000499639</name>
</gene>
<dbReference type="Proteomes" id="UP000009168">
    <property type="component" value="Unassembled WGS sequence"/>
</dbReference>
<protein>
    <submittedName>
        <fullName evidence="2">Transmembrane protein, putative</fullName>
    </submittedName>
</protein>
<reference evidence="3" key="1">
    <citation type="journal article" date="2006" name="PLoS Biol.">
        <title>Macronuclear genome sequence of the ciliate Tetrahymena thermophila, a model eukaryote.</title>
        <authorList>
            <person name="Eisen J.A."/>
            <person name="Coyne R.S."/>
            <person name="Wu M."/>
            <person name="Wu D."/>
            <person name="Thiagarajan M."/>
            <person name="Wortman J.R."/>
            <person name="Badger J.H."/>
            <person name="Ren Q."/>
            <person name="Amedeo P."/>
            <person name="Jones K.M."/>
            <person name="Tallon L.J."/>
            <person name="Delcher A.L."/>
            <person name="Salzberg S.L."/>
            <person name="Silva J.C."/>
            <person name="Haas B.J."/>
            <person name="Majoros W.H."/>
            <person name="Farzad M."/>
            <person name="Carlton J.M."/>
            <person name="Smith R.K. Jr."/>
            <person name="Garg J."/>
            <person name="Pearlman R.E."/>
            <person name="Karrer K.M."/>
            <person name="Sun L."/>
            <person name="Manning G."/>
            <person name="Elde N.C."/>
            <person name="Turkewitz A.P."/>
            <person name="Asai D.J."/>
            <person name="Wilkes D.E."/>
            <person name="Wang Y."/>
            <person name="Cai H."/>
            <person name="Collins K."/>
            <person name="Stewart B.A."/>
            <person name="Lee S.R."/>
            <person name="Wilamowska K."/>
            <person name="Weinberg Z."/>
            <person name="Ruzzo W.L."/>
            <person name="Wloga D."/>
            <person name="Gaertig J."/>
            <person name="Frankel J."/>
            <person name="Tsao C.-C."/>
            <person name="Gorovsky M.A."/>
            <person name="Keeling P.J."/>
            <person name="Waller R.F."/>
            <person name="Patron N.J."/>
            <person name="Cherry J.M."/>
            <person name="Stover N.A."/>
            <person name="Krieger C.J."/>
            <person name="del Toro C."/>
            <person name="Ryder H.F."/>
            <person name="Williamson S.C."/>
            <person name="Barbeau R.A."/>
            <person name="Hamilton E.P."/>
            <person name="Orias E."/>
        </authorList>
    </citation>
    <scope>NUCLEOTIDE SEQUENCE [LARGE SCALE GENOMIC DNA]</scope>
    <source>
        <strain evidence="3">SB210</strain>
    </source>
</reference>
<evidence type="ECO:0000313" key="3">
    <source>
        <dbReference type="Proteomes" id="UP000009168"/>
    </source>
</evidence>
<name>W7X0R9_TETTS</name>
<keyword evidence="1 2" id="KW-0812">Transmembrane</keyword>
<keyword evidence="1" id="KW-0472">Membrane</keyword>
<keyword evidence="1" id="KW-1133">Transmembrane helix</keyword>
<dbReference type="GeneID" id="24439316"/>
<feature type="transmembrane region" description="Helical" evidence="1">
    <location>
        <begin position="194"/>
        <end position="223"/>
    </location>
</feature>